<reference evidence="2 3" key="1">
    <citation type="journal article" date="2019" name="Nat. Ecol. Evol.">
        <title>Megaphylogeny resolves global patterns of mushroom evolution.</title>
        <authorList>
            <person name="Varga T."/>
            <person name="Krizsan K."/>
            <person name="Foldi C."/>
            <person name="Dima B."/>
            <person name="Sanchez-Garcia M."/>
            <person name="Sanchez-Ramirez S."/>
            <person name="Szollosi G.J."/>
            <person name="Szarkandi J.G."/>
            <person name="Papp V."/>
            <person name="Albert L."/>
            <person name="Andreopoulos W."/>
            <person name="Angelini C."/>
            <person name="Antonin V."/>
            <person name="Barry K.W."/>
            <person name="Bougher N.L."/>
            <person name="Buchanan P."/>
            <person name="Buyck B."/>
            <person name="Bense V."/>
            <person name="Catcheside P."/>
            <person name="Chovatia M."/>
            <person name="Cooper J."/>
            <person name="Damon W."/>
            <person name="Desjardin D."/>
            <person name="Finy P."/>
            <person name="Geml J."/>
            <person name="Haridas S."/>
            <person name="Hughes K."/>
            <person name="Justo A."/>
            <person name="Karasinski D."/>
            <person name="Kautmanova I."/>
            <person name="Kiss B."/>
            <person name="Kocsube S."/>
            <person name="Kotiranta H."/>
            <person name="LaButti K.M."/>
            <person name="Lechner B.E."/>
            <person name="Liimatainen K."/>
            <person name="Lipzen A."/>
            <person name="Lukacs Z."/>
            <person name="Mihaltcheva S."/>
            <person name="Morgado L.N."/>
            <person name="Niskanen T."/>
            <person name="Noordeloos M.E."/>
            <person name="Ohm R.A."/>
            <person name="Ortiz-Santana B."/>
            <person name="Ovrebo C."/>
            <person name="Racz N."/>
            <person name="Riley R."/>
            <person name="Savchenko A."/>
            <person name="Shiryaev A."/>
            <person name="Soop K."/>
            <person name="Spirin V."/>
            <person name="Szebenyi C."/>
            <person name="Tomsovsky M."/>
            <person name="Tulloss R.E."/>
            <person name="Uehling J."/>
            <person name="Grigoriev I.V."/>
            <person name="Vagvolgyi C."/>
            <person name="Papp T."/>
            <person name="Martin F.M."/>
            <person name="Miettinen O."/>
            <person name="Hibbett D.S."/>
            <person name="Nagy L.G."/>
        </authorList>
    </citation>
    <scope>NUCLEOTIDE SEQUENCE [LARGE SCALE GENOMIC DNA]</scope>
    <source>
        <strain evidence="2 3">CBS 962.96</strain>
    </source>
</reference>
<feature type="non-terminal residue" evidence="2">
    <location>
        <position position="340"/>
    </location>
</feature>
<name>A0A4S8MNR7_DENBC</name>
<proteinExistence type="predicted"/>
<dbReference type="EMBL" id="ML179056">
    <property type="protein sequence ID" value="THV04472.1"/>
    <property type="molecule type" value="Genomic_DNA"/>
</dbReference>
<dbReference type="OrthoDB" id="3269701at2759"/>
<dbReference type="AlphaFoldDB" id="A0A4S8MNR7"/>
<evidence type="ECO:0000313" key="3">
    <source>
        <dbReference type="Proteomes" id="UP000297245"/>
    </source>
</evidence>
<sequence length="340" mass="37605">MAKRNAASKKAQTNPKPKPIRKKADTNGKKKRSITVDSDSDNQTGKQNTQRPRIKWTQDLTDTLLSELTDNVEIKQGLFPSPGTVGLDEDGNAVTKSNTLTKTDYQFMLAEAVFSREDCGYKETFDGGKDTSQGRTWWAGKVKSKLEDLLSKYRECRDLMGETGQGLTGEEQIDMSQKNALTDAWTKVKKTLPQYFTLVGLVGERPNIEPVGLGNANADVDPSFLLEKQVDSASASLPGSDFGDDMLSGFTSGEEVDELKSDGEAEEKIEAGKRKREDSPGPNDVETSNKQARGPKQNKSKKADKPVPKKGSNMFDKFAEVSKEEEKTRQKRIDLREAQL</sequence>
<dbReference type="Proteomes" id="UP000297245">
    <property type="component" value="Unassembled WGS sequence"/>
</dbReference>
<feature type="region of interest" description="Disordered" evidence="1">
    <location>
        <begin position="234"/>
        <end position="340"/>
    </location>
</feature>
<feature type="compositionally biased region" description="Basic and acidic residues" evidence="1">
    <location>
        <begin position="258"/>
        <end position="279"/>
    </location>
</feature>
<feature type="compositionally biased region" description="Basic and acidic residues" evidence="1">
    <location>
        <begin position="317"/>
        <end position="340"/>
    </location>
</feature>
<protein>
    <submittedName>
        <fullName evidence="2">Uncharacterized protein</fullName>
    </submittedName>
</protein>
<evidence type="ECO:0000313" key="2">
    <source>
        <dbReference type="EMBL" id="THV04472.1"/>
    </source>
</evidence>
<evidence type="ECO:0000256" key="1">
    <source>
        <dbReference type="SAM" id="MobiDB-lite"/>
    </source>
</evidence>
<organism evidence="2 3">
    <name type="scientific">Dendrothele bispora (strain CBS 962.96)</name>
    <dbReference type="NCBI Taxonomy" id="1314807"/>
    <lineage>
        <taxon>Eukaryota</taxon>
        <taxon>Fungi</taxon>
        <taxon>Dikarya</taxon>
        <taxon>Basidiomycota</taxon>
        <taxon>Agaricomycotina</taxon>
        <taxon>Agaricomycetes</taxon>
        <taxon>Agaricomycetidae</taxon>
        <taxon>Agaricales</taxon>
        <taxon>Agaricales incertae sedis</taxon>
        <taxon>Dendrothele</taxon>
    </lineage>
</organism>
<keyword evidence="3" id="KW-1185">Reference proteome</keyword>
<accession>A0A4S8MNR7</accession>
<gene>
    <name evidence="2" type="ORF">K435DRAFT_774435</name>
</gene>
<feature type="region of interest" description="Disordered" evidence="1">
    <location>
        <begin position="1"/>
        <end position="53"/>
    </location>
</feature>
<feature type="compositionally biased region" description="Polar residues" evidence="1">
    <location>
        <begin position="35"/>
        <end position="51"/>
    </location>
</feature>